<proteinExistence type="predicted"/>
<feature type="compositionally biased region" description="Basic and acidic residues" evidence="1">
    <location>
        <begin position="705"/>
        <end position="715"/>
    </location>
</feature>
<feature type="compositionally biased region" description="Low complexity" evidence="1">
    <location>
        <begin position="935"/>
        <end position="945"/>
    </location>
</feature>
<feature type="compositionally biased region" description="Polar residues" evidence="1">
    <location>
        <begin position="721"/>
        <end position="738"/>
    </location>
</feature>
<feature type="region of interest" description="Disordered" evidence="1">
    <location>
        <begin position="648"/>
        <end position="775"/>
    </location>
</feature>
<feature type="region of interest" description="Disordered" evidence="1">
    <location>
        <begin position="228"/>
        <end position="295"/>
    </location>
</feature>
<feature type="compositionally biased region" description="Polar residues" evidence="1">
    <location>
        <begin position="1"/>
        <end position="10"/>
    </location>
</feature>
<reference evidence="2" key="1">
    <citation type="submission" date="2022-07" db="EMBL/GenBank/DDBJ databases">
        <title>Fungi with potential for degradation of polypropylene.</title>
        <authorList>
            <person name="Gostincar C."/>
        </authorList>
    </citation>
    <scope>NUCLEOTIDE SEQUENCE</scope>
    <source>
        <strain evidence="2">EXF-13308</strain>
    </source>
</reference>
<feature type="region of interest" description="Disordered" evidence="1">
    <location>
        <begin position="551"/>
        <end position="574"/>
    </location>
</feature>
<feature type="compositionally biased region" description="Polar residues" evidence="1">
    <location>
        <begin position="648"/>
        <end position="674"/>
    </location>
</feature>
<feature type="compositionally biased region" description="Low complexity" evidence="1">
    <location>
        <begin position="1049"/>
        <end position="1060"/>
    </location>
</feature>
<dbReference type="EMBL" id="JANBVO010000004">
    <property type="protein sequence ID" value="KAJ9154986.1"/>
    <property type="molecule type" value="Genomic_DNA"/>
</dbReference>
<feature type="compositionally biased region" description="Pro residues" evidence="1">
    <location>
        <begin position="949"/>
        <end position="963"/>
    </location>
</feature>
<organism evidence="2 3">
    <name type="scientific">Pleurostoma richardsiae</name>
    <dbReference type="NCBI Taxonomy" id="41990"/>
    <lineage>
        <taxon>Eukaryota</taxon>
        <taxon>Fungi</taxon>
        <taxon>Dikarya</taxon>
        <taxon>Ascomycota</taxon>
        <taxon>Pezizomycotina</taxon>
        <taxon>Sordariomycetes</taxon>
        <taxon>Sordariomycetidae</taxon>
        <taxon>Calosphaeriales</taxon>
        <taxon>Pleurostomataceae</taxon>
        <taxon>Pleurostoma</taxon>
    </lineage>
</organism>
<feature type="region of interest" description="Disordered" evidence="1">
    <location>
        <begin position="1"/>
        <end position="23"/>
    </location>
</feature>
<sequence>MNDNNSQQASPAKGFRRGRGRGAARAVVARTAIKKPTNGRRGRQKVFENNKAHAAHEQQRELKAAYSALANAIRPALEELADRNVDLLRDQTDAHQEVDEYKEIKDFLDRRLDDAVSAAQVRRNTEMALLNHENDAWKKYFEEFYKARWDEMTEEYYDAQLKRLDILEDLYNNREPVDKTDDSYDYRPITKEQIANNGIYVVYRNDGVHVPYPDVLAAEESRRTKIIRTPIKRKAGEQTEGLPLAKKTTNALTGGTSLNAPRHTGGLLSAVPPPEDPASPESKAPSPSPAEVEADYAEGEAADIADNDSPAAEQNLMPPLPNGASEPDAYGARLVNKRARAGDAPNNRIMVPQPFQWEDYEIGFRDTTNAKSRGATKAKRGKFVNQPNSGSFHFDRMVYTCDATQNKEGDLDQEIVQKHRLHPKYGLFMPDSLNVAEPSKPFVCGNKPVVFLGPEGEVLHTSRSVSTSRAEEPLKKQCLADNILDFVNQEDISPGNVQDDEIIRLVDERDQAKETRRVKLEAEEDKAVEDHNQAVAHDNFQAILDASIAVEEKPKAPSPKPAKQRRSTVSRPYDAIRDVFTTTEPAESPSPKPDTSQLNLLADTALDTPVPQPQGIRGSEGAFARQSILEPTNNIAAPQLVLDTESFPTREQASTGDQPLVQSLAPSHQAASQQADRRNTIPKFDQPSHIEPGRGQRQPSLPEQRPAHRTDRDVPLDPQLFESQTPQTHLYPETTSRRLSALEPQAPIAERDGTIDPRLYEQPQHQPRTSNSTPSFFQTALNAPQQYPAPQQFMPPAPAPTGHYPPLAPAPPREHMQPPGAPAQGPMTAPLDSSLGRNPFGNPENGDGLPPLRPHGRGSLVPPTGQVPMGPSHSGMLGPNGGTYFPVHPPPSSHEMAYSNGYLALDQGHMASLDPSVTQPGSTPVPSPYPPPPMMGGYPMSPPFHGHGHPPPQHILSPPPPPSSTYGGAQPSRRTSSISSSNSRFRKLEPAPTPPHRRGWNKNSTELRTVTYEPKESIKDYTASAPTPSHGPTQIRGWNHTASRRAREAAAAAAAAAAKAEGSPERDEHK</sequence>
<protein>
    <submittedName>
        <fullName evidence="2">Uncharacterized protein</fullName>
    </submittedName>
</protein>
<feature type="region of interest" description="Disordered" evidence="1">
    <location>
        <begin position="309"/>
        <end position="328"/>
    </location>
</feature>
<feature type="region of interest" description="Disordered" evidence="1">
    <location>
        <begin position="787"/>
        <end position="1070"/>
    </location>
</feature>
<evidence type="ECO:0000256" key="1">
    <source>
        <dbReference type="SAM" id="MobiDB-lite"/>
    </source>
</evidence>
<name>A0AA38VNG1_9PEZI</name>
<evidence type="ECO:0000313" key="2">
    <source>
        <dbReference type="EMBL" id="KAJ9154986.1"/>
    </source>
</evidence>
<feature type="compositionally biased region" description="Polar residues" evidence="1">
    <location>
        <begin position="247"/>
        <end position="259"/>
    </location>
</feature>
<evidence type="ECO:0000313" key="3">
    <source>
        <dbReference type="Proteomes" id="UP001174694"/>
    </source>
</evidence>
<feature type="compositionally biased region" description="Pro residues" evidence="1">
    <location>
        <begin position="923"/>
        <end position="934"/>
    </location>
</feature>
<dbReference type="Proteomes" id="UP001174694">
    <property type="component" value="Unassembled WGS sequence"/>
</dbReference>
<feature type="compositionally biased region" description="Low complexity" evidence="1">
    <location>
        <begin position="279"/>
        <end position="291"/>
    </location>
</feature>
<dbReference type="AlphaFoldDB" id="A0AA38VNG1"/>
<feature type="compositionally biased region" description="Polar residues" evidence="1">
    <location>
        <begin position="763"/>
        <end position="775"/>
    </location>
</feature>
<keyword evidence="3" id="KW-1185">Reference proteome</keyword>
<comment type="caution">
    <text evidence="2">The sequence shown here is derived from an EMBL/GenBank/DDBJ whole genome shotgun (WGS) entry which is preliminary data.</text>
</comment>
<feature type="compositionally biased region" description="Basic and acidic residues" evidence="1">
    <location>
        <begin position="749"/>
        <end position="759"/>
    </location>
</feature>
<gene>
    <name evidence="2" type="ORF">NKR23_g2422</name>
</gene>
<feature type="compositionally biased region" description="Low complexity" evidence="1">
    <location>
        <begin position="972"/>
        <end position="983"/>
    </location>
</feature>
<accession>A0AA38VNG1</accession>